<name>A0A412FMW3_9BACE</name>
<organism evidence="1 2">
    <name type="scientific">Bacteroides caccae</name>
    <dbReference type="NCBI Taxonomy" id="47678"/>
    <lineage>
        <taxon>Bacteria</taxon>
        <taxon>Pseudomonadati</taxon>
        <taxon>Bacteroidota</taxon>
        <taxon>Bacteroidia</taxon>
        <taxon>Bacteroidales</taxon>
        <taxon>Bacteroidaceae</taxon>
        <taxon>Bacteroides</taxon>
    </lineage>
</organism>
<proteinExistence type="predicted"/>
<reference evidence="1 2" key="1">
    <citation type="submission" date="2018-08" db="EMBL/GenBank/DDBJ databases">
        <title>A genome reference for cultivated species of the human gut microbiota.</title>
        <authorList>
            <person name="Zou Y."/>
            <person name="Xue W."/>
            <person name="Luo G."/>
        </authorList>
    </citation>
    <scope>NUCLEOTIDE SEQUENCE [LARGE SCALE GENOMIC DNA]</scope>
    <source>
        <strain evidence="1 2">AF24-29LB</strain>
    </source>
</reference>
<dbReference type="EMBL" id="QRUO01000013">
    <property type="protein sequence ID" value="RGR69476.1"/>
    <property type="molecule type" value="Genomic_DNA"/>
</dbReference>
<comment type="caution">
    <text evidence="1">The sequence shown here is derived from an EMBL/GenBank/DDBJ whole genome shotgun (WGS) entry which is preliminary data.</text>
</comment>
<sequence length="367" mass="42778">MHYLCDSKFYIKMSTYPNIYVDEAGNTGSDILNPDQPYFVLSAVHFSDEELQQIQKDIPYDKELHFVEMKKSIKGRLTIKKILQHSLMNEDHISFEFIDKQFCIYAQIVDMTIEPVFYFIYKEDLYKKRGNIILANCLYIFCRNHSNQEAVSDFLHSFEEMMREQTEESIEDFYLNVDILSSISDEPLIDILSHISLSRRILDNVLIEDNKYCLDTTVTSLLCMVDHWYKKLKIKINVITDDSKPIKSSLDIIEQLSKINEKQQLVGYDTRKHLFPLPINSLSMVDSKINFGVQLADLIASSISFIWNDTTVKYKKFQEELKTMSFFQLKGYPINPATSDFLEQTVDDSNDSSPVDFIISNLSKKNI</sequence>
<dbReference type="Pfam" id="PF12686">
    <property type="entry name" value="DUF3800"/>
    <property type="match status" value="1"/>
</dbReference>
<dbReference type="AlphaFoldDB" id="A0A412FMW3"/>
<dbReference type="InterPro" id="IPR024524">
    <property type="entry name" value="DUF3800"/>
</dbReference>
<evidence type="ECO:0000313" key="1">
    <source>
        <dbReference type="EMBL" id="RGR69476.1"/>
    </source>
</evidence>
<protein>
    <submittedName>
        <fullName evidence="1">DUF3800 domain-containing protein</fullName>
    </submittedName>
</protein>
<evidence type="ECO:0000313" key="2">
    <source>
        <dbReference type="Proteomes" id="UP000284205"/>
    </source>
</evidence>
<dbReference type="Proteomes" id="UP000284205">
    <property type="component" value="Unassembled WGS sequence"/>
</dbReference>
<accession>A0A412FMW3</accession>
<gene>
    <name evidence="1" type="ORF">DWY26_14335</name>
</gene>